<comment type="subcellular location">
    <subcellularLocation>
        <location evidence="1">Cell membrane</location>
        <topology evidence="1">Multi-pass membrane protein</topology>
    </subcellularLocation>
</comment>
<dbReference type="PANTHER" id="PTHR30489:SF0">
    <property type="entry name" value="LIPOPROTEIN-RELEASING SYSTEM TRANSMEMBRANE PROTEIN LOLE"/>
    <property type="match status" value="1"/>
</dbReference>
<reference evidence="9" key="1">
    <citation type="submission" date="2017-09" db="EMBL/GenBank/DDBJ databases">
        <title>Complete Genome Sequence of ansamitocin-producing Bacterium Actinosynnema pretiosum X47.</title>
        <authorList>
            <person name="Cao G."/>
            <person name="Zong G."/>
            <person name="Zhong C."/>
            <person name="Fu J."/>
        </authorList>
    </citation>
    <scope>NUCLEOTIDE SEQUENCE [LARGE SCALE GENOMIC DNA]</scope>
    <source>
        <strain evidence="9">X47</strain>
    </source>
</reference>
<feature type="domain" description="ABC3 transporter permease C-terminal" evidence="8">
    <location>
        <begin position="700"/>
        <end position="814"/>
    </location>
</feature>
<evidence type="ECO:0000256" key="1">
    <source>
        <dbReference type="ARBA" id="ARBA00004651"/>
    </source>
</evidence>
<evidence type="ECO:0000256" key="3">
    <source>
        <dbReference type="ARBA" id="ARBA00022475"/>
    </source>
</evidence>
<evidence type="ECO:0000259" key="8">
    <source>
        <dbReference type="Pfam" id="PF02687"/>
    </source>
</evidence>
<name>A0A290Z444_9PSEU</name>
<evidence type="ECO:0000256" key="2">
    <source>
        <dbReference type="ARBA" id="ARBA00005236"/>
    </source>
</evidence>
<feature type="transmembrane region" description="Helical" evidence="7">
    <location>
        <begin position="783"/>
        <end position="805"/>
    </location>
</feature>
<feature type="transmembrane region" description="Helical" evidence="7">
    <location>
        <begin position="390"/>
        <end position="409"/>
    </location>
</feature>
<keyword evidence="3" id="KW-1003">Cell membrane</keyword>
<feature type="transmembrane region" description="Helical" evidence="7">
    <location>
        <begin position="415"/>
        <end position="442"/>
    </location>
</feature>
<feature type="domain" description="ABC3 transporter permease C-terminal" evidence="8">
    <location>
        <begin position="244"/>
        <end position="367"/>
    </location>
</feature>
<dbReference type="RefSeq" id="WP_096492755.1">
    <property type="nucleotide sequence ID" value="NZ_CP023445.1"/>
</dbReference>
<feature type="transmembrane region" description="Helical" evidence="7">
    <location>
        <begin position="695"/>
        <end position="719"/>
    </location>
</feature>
<dbReference type="PROSITE" id="PS51257">
    <property type="entry name" value="PROKAR_LIPOPROTEIN"/>
    <property type="match status" value="1"/>
</dbReference>
<accession>A0A290Z444</accession>
<feature type="transmembrane region" description="Helical" evidence="7">
    <location>
        <begin position="285"/>
        <end position="306"/>
    </location>
</feature>
<sequence>MPTSLRLAIAELRAHPGRAVLPAVALLVGVACLLATLLLSDAMARSAVEGARALPAGTDLVVLPEPFSGARLDQAMADRIAAVPGVREVVPERRVELDLLLDGGRATEERTVADVDPDGSVALAQGRPPAADGEIAVDRVTAHRHHLVAGGLVSIADANGRPIQVVVSGITERGATAGSPTASIGPDLAARVDPRPATTALAVRGGALDAVDQAAGPTAVTRTAAAVTAERGDATELWVMLLPFSLLALATAVFVASATFRAVYLQRQRTTALLRCLGALRGPLLTANLLEALLSGALAGLAGALLSGPLAHALGAVMDGAGLSEMFGAVDLDPAALPSPTYLLIGVVTAAALSAVAALRPSLSAARVAPLAALRTADGTIAVPRLRRRLLGGALLVAAVALGAGALVLRQSSAAVFLVLCSSLCAAAALFGVFGPVVVPALSRVFGAVATRLGGPPEARAQWKLATAEVRRVPQRAASVALPLLLASAMVSFFAVTAGTTQAALDGFAEVRPDAQVADTGRRPLPPEAVAAAENGPGVRATVPVTVTEGAWSANGAPARATVMLADPTRMRDWLATEGVTAELGPGDVLLASHTANNLGVQRGDTVTLTDLPGGPRTARFTDVVDGGLLNYADAVFGTPDPEGVTRVLVSLRDGADPAAYRTAVTAALPDLPTTLTTTANNWDAEAQEALDQGLTLLLVLMGLSVAVAVTGIGTALTISVQERRKELALRRALGVTRGGLLGGVLAEAVLLALTGLLGGGLFGTFYAELLLAGLGVLVWPSAAVAPLLVGGSAVLALAVLSALAPARSAARIRPAAGLSSG</sequence>
<keyword evidence="6 7" id="KW-0472">Membrane</keyword>
<dbReference type="KEGG" id="apre:CNX65_11390"/>
<dbReference type="InterPro" id="IPR051447">
    <property type="entry name" value="Lipoprotein-release_system"/>
</dbReference>
<evidence type="ECO:0000313" key="9">
    <source>
        <dbReference type="EMBL" id="ATE53821.1"/>
    </source>
</evidence>
<dbReference type="InterPro" id="IPR003838">
    <property type="entry name" value="ABC3_permease_C"/>
</dbReference>
<feature type="transmembrane region" description="Helical" evidence="7">
    <location>
        <begin position="341"/>
        <end position="359"/>
    </location>
</feature>
<evidence type="ECO:0000256" key="6">
    <source>
        <dbReference type="ARBA" id="ARBA00023136"/>
    </source>
</evidence>
<protein>
    <submittedName>
        <fullName evidence="9">ABC transporter permease</fullName>
    </submittedName>
</protein>
<keyword evidence="4 7" id="KW-0812">Transmembrane</keyword>
<dbReference type="PANTHER" id="PTHR30489">
    <property type="entry name" value="LIPOPROTEIN-RELEASING SYSTEM TRANSMEMBRANE PROTEIN LOLE"/>
    <property type="match status" value="1"/>
</dbReference>
<evidence type="ECO:0000256" key="7">
    <source>
        <dbReference type="SAM" id="Phobius"/>
    </source>
</evidence>
<gene>
    <name evidence="9" type="ORF">CNX65_11390</name>
</gene>
<proteinExistence type="inferred from homology"/>
<dbReference type="Pfam" id="PF02687">
    <property type="entry name" value="FtsX"/>
    <property type="match status" value="2"/>
</dbReference>
<evidence type="ECO:0000256" key="5">
    <source>
        <dbReference type="ARBA" id="ARBA00022989"/>
    </source>
</evidence>
<dbReference type="GO" id="GO:0098797">
    <property type="term" value="C:plasma membrane protein complex"/>
    <property type="evidence" value="ECO:0007669"/>
    <property type="project" value="TreeGrafter"/>
</dbReference>
<feature type="transmembrane region" description="Helical" evidence="7">
    <location>
        <begin position="740"/>
        <end position="763"/>
    </location>
</feature>
<organism evidence="9 10">
    <name type="scientific">Actinosynnema pretiosum</name>
    <dbReference type="NCBI Taxonomy" id="42197"/>
    <lineage>
        <taxon>Bacteria</taxon>
        <taxon>Bacillati</taxon>
        <taxon>Actinomycetota</taxon>
        <taxon>Actinomycetes</taxon>
        <taxon>Pseudonocardiales</taxon>
        <taxon>Pseudonocardiaceae</taxon>
        <taxon>Actinosynnema</taxon>
    </lineage>
</organism>
<evidence type="ECO:0000256" key="4">
    <source>
        <dbReference type="ARBA" id="ARBA00022692"/>
    </source>
</evidence>
<dbReference type="GO" id="GO:0044874">
    <property type="term" value="P:lipoprotein localization to outer membrane"/>
    <property type="evidence" value="ECO:0007669"/>
    <property type="project" value="TreeGrafter"/>
</dbReference>
<evidence type="ECO:0000313" key="10">
    <source>
        <dbReference type="Proteomes" id="UP000218505"/>
    </source>
</evidence>
<keyword evidence="10" id="KW-1185">Reference proteome</keyword>
<feature type="transmembrane region" description="Helical" evidence="7">
    <location>
        <begin position="237"/>
        <end position="264"/>
    </location>
</feature>
<comment type="similarity">
    <text evidence="2">Belongs to the ABC-4 integral membrane protein family. LolC/E subfamily.</text>
</comment>
<dbReference type="EMBL" id="CP023445">
    <property type="protein sequence ID" value="ATE53821.1"/>
    <property type="molecule type" value="Genomic_DNA"/>
</dbReference>
<dbReference type="AlphaFoldDB" id="A0A290Z444"/>
<keyword evidence="5 7" id="KW-1133">Transmembrane helix</keyword>
<dbReference type="Proteomes" id="UP000218505">
    <property type="component" value="Chromosome"/>
</dbReference>
<feature type="transmembrane region" description="Helical" evidence="7">
    <location>
        <begin position="477"/>
        <end position="496"/>
    </location>
</feature>